<comment type="similarity">
    <text evidence="1 7">Belongs to the bacterial ribosomal protein bL9 family.</text>
</comment>
<dbReference type="Gene3D" id="3.40.5.10">
    <property type="entry name" value="Ribosomal protein L9, N-terminal domain"/>
    <property type="match status" value="1"/>
</dbReference>
<dbReference type="InterPro" id="IPR020594">
    <property type="entry name" value="Ribosomal_bL9_bac/chp"/>
</dbReference>
<feature type="coiled-coil region" evidence="8">
    <location>
        <begin position="48"/>
        <end position="75"/>
    </location>
</feature>
<dbReference type="NCBIfam" id="TIGR00158">
    <property type="entry name" value="L9"/>
    <property type="match status" value="1"/>
</dbReference>
<evidence type="ECO:0000256" key="7">
    <source>
        <dbReference type="HAMAP-Rule" id="MF_00503"/>
    </source>
</evidence>
<proteinExistence type="inferred from homology"/>
<evidence type="ECO:0000256" key="5">
    <source>
        <dbReference type="ARBA" id="ARBA00023274"/>
    </source>
</evidence>
<dbReference type="SUPFAM" id="SSF55653">
    <property type="entry name" value="Ribosomal protein L9 C-domain"/>
    <property type="match status" value="1"/>
</dbReference>
<keyword evidence="5 7" id="KW-0687">Ribonucleoprotein</keyword>
<comment type="caution">
    <text evidence="10">The sequence shown here is derived from an EMBL/GenBank/DDBJ whole genome shotgun (WGS) entry which is preliminary data.</text>
</comment>
<dbReference type="AlphaFoldDB" id="A0A084JD93"/>
<dbReference type="GO" id="GO:0019843">
    <property type="term" value="F:rRNA binding"/>
    <property type="evidence" value="ECO:0007669"/>
    <property type="project" value="UniProtKB-UniRule"/>
</dbReference>
<keyword evidence="2 7" id="KW-0699">rRNA-binding</keyword>
<gene>
    <name evidence="7" type="primary">rplI</name>
    <name evidence="11" type="ORF">E7215_01140</name>
    <name evidence="10" type="ORF">IO99_07790</name>
</gene>
<dbReference type="PROSITE" id="PS00651">
    <property type="entry name" value="RIBOSOMAL_L9"/>
    <property type="match status" value="1"/>
</dbReference>
<dbReference type="HAMAP" id="MF_00503">
    <property type="entry name" value="Ribosomal_bL9"/>
    <property type="match status" value="1"/>
</dbReference>
<evidence type="ECO:0000256" key="8">
    <source>
        <dbReference type="SAM" id="Coils"/>
    </source>
</evidence>
<evidence type="ECO:0000256" key="2">
    <source>
        <dbReference type="ARBA" id="ARBA00022730"/>
    </source>
</evidence>
<dbReference type="GO" id="GO:1990904">
    <property type="term" value="C:ribonucleoprotein complex"/>
    <property type="evidence" value="ECO:0007669"/>
    <property type="project" value="UniProtKB-KW"/>
</dbReference>
<name>A0A084JD93_9CLOT</name>
<comment type="function">
    <text evidence="7">Binds to the 23S rRNA.</text>
</comment>
<dbReference type="RefSeq" id="WP_035132000.1">
    <property type="nucleotide sequence ID" value="NZ_JBQHQR010000014.1"/>
</dbReference>
<evidence type="ECO:0000313" key="10">
    <source>
        <dbReference type="EMBL" id="KEZ86927.1"/>
    </source>
</evidence>
<dbReference type="InterPro" id="IPR020070">
    <property type="entry name" value="Ribosomal_bL9_N"/>
</dbReference>
<evidence type="ECO:0000256" key="1">
    <source>
        <dbReference type="ARBA" id="ARBA00010605"/>
    </source>
</evidence>
<evidence type="ECO:0000259" key="9">
    <source>
        <dbReference type="PROSITE" id="PS00651"/>
    </source>
</evidence>
<protein>
    <recommendedName>
        <fullName evidence="6 7">Large ribosomal subunit protein bL9</fullName>
    </recommendedName>
</protein>
<evidence type="ECO:0000313" key="11">
    <source>
        <dbReference type="EMBL" id="MBE6058767.1"/>
    </source>
</evidence>
<dbReference type="SUPFAM" id="SSF55658">
    <property type="entry name" value="L9 N-domain-like"/>
    <property type="match status" value="1"/>
</dbReference>
<keyword evidence="12" id="KW-1185">Reference proteome</keyword>
<dbReference type="GO" id="GO:0006412">
    <property type="term" value="P:translation"/>
    <property type="evidence" value="ECO:0007669"/>
    <property type="project" value="UniProtKB-UniRule"/>
</dbReference>
<feature type="domain" description="Ribosomal protein L9" evidence="9">
    <location>
        <begin position="13"/>
        <end position="40"/>
    </location>
</feature>
<accession>A0A084JD93</accession>
<keyword evidence="8" id="KW-0175">Coiled coil</keyword>
<dbReference type="InterPro" id="IPR020069">
    <property type="entry name" value="Ribosomal_bL9_C"/>
</dbReference>
<dbReference type="InterPro" id="IPR009027">
    <property type="entry name" value="Ribosomal_bL9/RNase_H1_N"/>
</dbReference>
<dbReference type="Pfam" id="PF01281">
    <property type="entry name" value="Ribosomal_L9_N"/>
    <property type="match status" value="1"/>
</dbReference>
<dbReference type="STRING" id="318464.IO99_07790"/>
<dbReference type="Proteomes" id="UP000768462">
    <property type="component" value="Unassembled WGS sequence"/>
</dbReference>
<dbReference type="InterPro" id="IPR036935">
    <property type="entry name" value="Ribosomal_bL9_N_sf"/>
</dbReference>
<dbReference type="EMBL" id="SVCM01000013">
    <property type="protein sequence ID" value="MBE6058767.1"/>
    <property type="molecule type" value="Genomic_DNA"/>
</dbReference>
<evidence type="ECO:0000313" key="12">
    <source>
        <dbReference type="Proteomes" id="UP000028542"/>
    </source>
</evidence>
<organism evidence="10 12">
    <name type="scientific">Clostridium sulfidigenes</name>
    <dbReference type="NCBI Taxonomy" id="318464"/>
    <lineage>
        <taxon>Bacteria</taxon>
        <taxon>Bacillati</taxon>
        <taxon>Bacillota</taxon>
        <taxon>Clostridia</taxon>
        <taxon>Eubacteriales</taxon>
        <taxon>Clostridiaceae</taxon>
        <taxon>Clostridium</taxon>
    </lineage>
</organism>
<dbReference type="PANTHER" id="PTHR21368">
    <property type="entry name" value="50S RIBOSOMAL PROTEIN L9"/>
    <property type="match status" value="1"/>
</dbReference>
<dbReference type="InterPro" id="IPR000244">
    <property type="entry name" value="Ribosomal_bL9"/>
</dbReference>
<keyword evidence="4 7" id="KW-0689">Ribosomal protein</keyword>
<dbReference type="EMBL" id="JPMD01000016">
    <property type="protein sequence ID" value="KEZ86927.1"/>
    <property type="molecule type" value="Genomic_DNA"/>
</dbReference>
<dbReference type="Proteomes" id="UP000028542">
    <property type="component" value="Unassembled WGS sequence"/>
</dbReference>
<evidence type="ECO:0000256" key="4">
    <source>
        <dbReference type="ARBA" id="ARBA00022980"/>
    </source>
</evidence>
<reference evidence="10 12" key="1">
    <citation type="submission" date="2014-07" db="EMBL/GenBank/DDBJ databases">
        <title>Draft genome of Clostridium sulfidigenes 113A isolated from sediments associated with methane hydrate from Krishna Godavari basin.</title>
        <authorList>
            <person name="Honkalas V.S."/>
            <person name="Dabir A.P."/>
            <person name="Arora P."/>
            <person name="Dhakephalkar P.K."/>
        </authorList>
    </citation>
    <scope>NUCLEOTIDE SEQUENCE [LARGE SCALE GENOMIC DNA]</scope>
    <source>
        <strain evidence="10 12">113A</strain>
    </source>
</reference>
<evidence type="ECO:0000256" key="6">
    <source>
        <dbReference type="ARBA" id="ARBA00035292"/>
    </source>
</evidence>
<dbReference type="Pfam" id="PF03948">
    <property type="entry name" value="Ribosomal_L9_C"/>
    <property type="match status" value="1"/>
</dbReference>
<dbReference type="InterPro" id="IPR036791">
    <property type="entry name" value="Ribosomal_bL9_C_sf"/>
</dbReference>
<dbReference type="eggNOG" id="COG0359">
    <property type="taxonomic scope" value="Bacteria"/>
</dbReference>
<dbReference type="Gene3D" id="3.10.430.100">
    <property type="entry name" value="Ribosomal protein L9, C-terminal domain"/>
    <property type="match status" value="1"/>
</dbReference>
<dbReference type="GO" id="GO:0003735">
    <property type="term" value="F:structural constituent of ribosome"/>
    <property type="evidence" value="ECO:0007669"/>
    <property type="project" value="InterPro"/>
</dbReference>
<reference evidence="11" key="2">
    <citation type="submission" date="2019-04" db="EMBL/GenBank/DDBJ databases">
        <title>Evolution of Biomass-Degrading Anaerobic Consortia Revealed by Metagenomics.</title>
        <authorList>
            <person name="Peng X."/>
        </authorList>
    </citation>
    <scope>NUCLEOTIDE SEQUENCE</scope>
    <source>
        <strain evidence="11">SIG254</strain>
    </source>
</reference>
<keyword evidence="3 7" id="KW-0694">RNA-binding</keyword>
<dbReference type="FunFam" id="3.40.5.10:FF:000002">
    <property type="entry name" value="50S ribosomal protein L9"/>
    <property type="match status" value="1"/>
</dbReference>
<sequence>MKVILLQDVKSVGKKGEVVNASDGYARNFLFPKKLAQEANDVNMHILNKKNEADRKKKLAEIEEAQKVANELKDKEVIIYAKSGDNGRLFGAITTKDISQEMEKQLNITIDKKKIVVNTIKTMGLYDVEVKLYPEISTKIKVIIKEQQ</sequence>
<evidence type="ECO:0000256" key="3">
    <source>
        <dbReference type="ARBA" id="ARBA00022884"/>
    </source>
</evidence>
<dbReference type="GO" id="GO:0005840">
    <property type="term" value="C:ribosome"/>
    <property type="evidence" value="ECO:0007669"/>
    <property type="project" value="UniProtKB-KW"/>
</dbReference>